<dbReference type="GO" id="GO:0004567">
    <property type="term" value="F:beta-mannosidase activity"/>
    <property type="evidence" value="ECO:0007669"/>
    <property type="project" value="UniProtKB-EC"/>
</dbReference>
<dbReference type="FunFam" id="2.60.120.260:FF:000060">
    <property type="entry name" value="Probable beta-mannosidase"/>
    <property type="match status" value="1"/>
</dbReference>
<protein>
    <recommendedName>
        <fullName evidence="7">Beta-mannosidase</fullName>
        <ecNumber evidence="6">3.2.1.25</ecNumber>
    </recommendedName>
    <alternativeName>
        <fullName evidence="14">Lysosomal beta A mannosidase</fullName>
    </alternativeName>
    <alternativeName>
        <fullName evidence="15">Mannanase</fullName>
    </alternativeName>
</protein>
<dbReference type="InterPro" id="IPR054593">
    <property type="entry name" value="Beta-mannosidase-like_N2"/>
</dbReference>
<evidence type="ECO:0000256" key="1">
    <source>
        <dbReference type="ARBA" id="ARBA00000829"/>
    </source>
</evidence>
<feature type="chain" id="PRO_5032939672" description="Beta-mannosidase" evidence="16">
    <location>
        <begin position="20"/>
        <end position="889"/>
    </location>
</feature>
<evidence type="ECO:0000259" key="17">
    <source>
        <dbReference type="Pfam" id="PF02836"/>
    </source>
</evidence>
<comment type="function">
    <text evidence="2">Exoglycosidase that cleaves the single beta-linked mannose residue from the non-reducing end of all N-linked glycoprotein oligosaccharides.</text>
</comment>
<organism evidence="20 21">
    <name type="scientific">Rotaria sordida</name>
    <dbReference type="NCBI Taxonomy" id="392033"/>
    <lineage>
        <taxon>Eukaryota</taxon>
        <taxon>Metazoa</taxon>
        <taxon>Spiralia</taxon>
        <taxon>Gnathifera</taxon>
        <taxon>Rotifera</taxon>
        <taxon>Eurotatoria</taxon>
        <taxon>Bdelloidea</taxon>
        <taxon>Philodinida</taxon>
        <taxon>Philodinidae</taxon>
        <taxon>Rotaria</taxon>
    </lineage>
</organism>
<dbReference type="GO" id="GO:0005764">
    <property type="term" value="C:lysosome"/>
    <property type="evidence" value="ECO:0007669"/>
    <property type="project" value="UniProtKB-SubCell"/>
</dbReference>
<feature type="domain" description="Glycoside hydrolase family 2 catalytic" evidence="17">
    <location>
        <begin position="335"/>
        <end position="481"/>
    </location>
</feature>
<dbReference type="InterPro" id="IPR017853">
    <property type="entry name" value="GH"/>
</dbReference>
<evidence type="ECO:0000256" key="3">
    <source>
        <dbReference type="ARBA" id="ARBA00004371"/>
    </source>
</evidence>
<evidence type="ECO:0000256" key="12">
    <source>
        <dbReference type="ARBA" id="ARBA00023228"/>
    </source>
</evidence>
<evidence type="ECO:0000256" key="4">
    <source>
        <dbReference type="ARBA" id="ARBA00007401"/>
    </source>
</evidence>
<name>A0A814NDU5_9BILA</name>
<dbReference type="InterPro" id="IPR008979">
    <property type="entry name" value="Galactose-bd-like_sf"/>
</dbReference>
<dbReference type="Gene3D" id="2.60.120.260">
    <property type="entry name" value="Galactose-binding domain-like"/>
    <property type="match status" value="1"/>
</dbReference>
<dbReference type="InterPro" id="IPR041625">
    <property type="entry name" value="Beta-mannosidase_Ig"/>
</dbReference>
<dbReference type="SUPFAM" id="SSF51445">
    <property type="entry name" value="(Trans)glycosidases"/>
    <property type="match status" value="1"/>
</dbReference>
<evidence type="ECO:0000256" key="10">
    <source>
        <dbReference type="ARBA" id="ARBA00023157"/>
    </source>
</evidence>
<dbReference type="InterPro" id="IPR050887">
    <property type="entry name" value="Beta-mannosidase_GH2"/>
</dbReference>
<dbReference type="GO" id="GO:0006516">
    <property type="term" value="P:glycoprotein catabolic process"/>
    <property type="evidence" value="ECO:0007669"/>
    <property type="project" value="TreeGrafter"/>
</dbReference>
<comment type="subcellular location">
    <subcellularLocation>
        <location evidence="3">Lysosome</location>
    </subcellularLocation>
</comment>
<evidence type="ECO:0000256" key="9">
    <source>
        <dbReference type="ARBA" id="ARBA00022801"/>
    </source>
</evidence>
<dbReference type="PANTHER" id="PTHR43730">
    <property type="entry name" value="BETA-MANNOSIDASE"/>
    <property type="match status" value="1"/>
</dbReference>
<dbReference type="AlphaFoldDB" id="A0A814NDU5"/>
<feature type="domain" description="Beta-mannosidase Ig-fold" evidence="18">
    <location>
        <begin position="815"/>
        <end position="864"/>
    </location>
</feature>
<keyword evidence="8 16" id="KW-0732">Signal</keyword>
<dbReference type="EMBL" id="CAJNOU010000797">
    <property type="protein sequence ID" value="CAF1090802.1"/>
    <property type="molecule type" value="Genomic_DNA"/>
</dbReference>
<feature type="domain" description="Beta-mannosidase-like galactose-binding" evidence="19">
    <location>
        <begin position="29"/>
        <end position="201"/>
    </location>
</feature>
<comment type="similarity">
    <text evidence="4">Belongs to the glycosyl hydrolase 2 family.</text>
</comment>
<dbReference type="GO" id="GO:0005975">
    <property type="term" value="P:carbohydrate metabolic process"/>
    <property type="evidence" value="ECO:0007669"/>
    <property type="project" value="InterPro"/>
</dbReference>
<keyword evidence="10" id="KW-1015">Disulfide bond</keyword>
<evidence type="ECO:0000256" key="13">
    <source>
        <dbReference type="ARBA" id="ARBA00023295"/>
    </source>
</evidence>
<gene>
    <name evidence="20" type="ORF">SEV965_LOCUS15351</name>
</gene>
<dbReference type="InterPro" id="IPR006103">
    <property type="entry name" value="Glyco_hydro_2_cat"/>
</dbReference>
<evidence type="ECO:0000256" key="16">
    <source>
        <dbReference type="SAM" id="SignalP"/>
    </source>
</evidence>
<comment type="subunit">
    <text evidence="5">Monomer.</text>
</comment>
<dbReference type="Pfam" id="PF02836">
    <property type="entry name" value="Glyco_hydro_2_C"/>
    <property type="match status" value="1"/>
</dbReference>
<comment type="caution">
    <text evidence="20">The sequence shown here is derived from an EMBL/GenBank/DDBJ whole genome shotgun (WGS) entry which is preliminary data.</text>
</comment>
<proteinExistence type="inferred from homology"/>
<evidence type="ECO:0000256" key="2">
    <source>
        <dbReference type="ARBA" id="ARBA00003150"/>
    </source>
</evidence>
<dbReference type="Gene3D" id="3.20.20.80">
    <property type="entry name" value="Glycosidases"/>
    <property type="match status" value="1"/>
</dbReference>
<feature type="signal peptide" evidence="16">
    <location>
        <begin position="1"/>
        <end position="19"/>
    </location>
</feature>
<comment type="catalytic activity">
    <reaction evidence="1">
        <text>Hydrolysis of terminal, non-reducing beta-D-mannose residues in beta-D-mannosides.</text>
        <dbReference type="EC" id="3.2.1.25"/>
    </reaction>
</comment>
<keyword evidence="9" id="KW-0378">Hydrolase</keyword>
<evidence type="ECO:0000256" key="7">
    <source>
        <dbReference type="ARBA" id="ARBA00015707"/>
    </source>
</evidence>
<evidence type="ECO:0000259" key="19">
    <source>
        <dbReference type="Pfam" id="PF22666"/>
    </source>
</evidence>
<keyword evidence="11" id="KW-0325">Glycoprotein</keyword>
<evidence type="ECO:0000256" key="15">
    <source>
        <dbReference type="ARBA" id="ARBA00033445"/>
    </source>
</evidence>
<dbReference type="Pfam" id="PF17753">
    <property type="entry name" value="Ig_mannosidase"/>
    <property type="match status" value="1"/>
</dbReference>
<reference evidence="20" key="1">
    <citation type="submission" date="2021-02" db="EMBL/GenBank/DDBJ databases">
        <authorList>
            <person name="Nowell W R."/>
        </authorList>
    </citation>
    <scope>NUCLEOTIDE SEQUENCE</scope>
</reference>
<dbReference type="FunFam" id="3.20.20.80:FF:000050">
    <property type="entry name" value="Beta-mannosidase B"/>
    <property type="match status" value="1"/>
</dbReference>
<evidence type="ECO:0000259" key="18">
    <source>
        <dbReference type="Pfam" id="PF17753"/>
    </source>
</evidence>
<evidence type="ECO:0000256" key="14">
    <source>
        <dbReference type="ARBA" id="ARBA00032581"/>
    </source>
</evidence>
<dbReference type="SUPFAM" id="SSF49785">
    <property type="entry name" value="Galactose-binding domain-like"/>
    <property type="match status" value="1"/>
</dbReference>
<evidence type="ECO:0000256" key="8">
    <source>
        <dbReference type="ARBA" id="ARBA00022729"/>
    </source>
</evidence>
<dbReference type="InterPro" id="IPR013783">
    <property type="entry name" value="Ig-like_fold"/>
</dbReference>
<evidence type="ECO:0000256" key="6">
    <source>
        <dbReference type="ARBA" id="ARBA00012754"/>
    </source>
</evidence>
<dbReference type="Gene3D" id="2.60.40.10">
    <property type="entry name" value="Immunoglobulins"/>
    <property type="match status" value="2"/>
</dbReference>
<evidence type="ECO:0000256" key="5">
    <source>
        <dbReference type="ARBA" id="ARBA00011245"/>
    </source>
</evidence>
<evidence type="ECO:0000313" key="20">
    <source>
        <dbReference type="EMBL" id="CAF1090802.1"/>
    </source>
</evidence>
<dbReference type="EC" id="3.2.1.25" evidence="6"/>
<sequence>MFQQLLYIFLIIFISSSNSNRISLIGNNWTITNNINHTAQGTIPGTIHTILFAAKQIPEPYLDYNDLDLRYLIYNNWTFTKKFDLFSDFLTSNQITIHLEQIDTVAAITINNCLIGRTNSMFIPYTFHVANSCLKFENEISVDFESPVLYALKQANTYNDTVPPDCPPSVVRGECYVQFIRKEPSSFGWGFGPTFAPIGITGDIYLEAVNTTEIVIQLESVNIASYSVRTKSWQVDVLLSSNNDQFESKIKFILENTTWSYETLVIFNHNLSITVSIPDKLISRWWPNGYGDQSLYNFVVFNREKVIDSRLIGFRTVQLVQNKYRTGINGTSFYFVINSQSIFIKGSNWIPSDSFQERVSNEKYERLLRSVQLANMNMIRVWGGGIYERNSFYELADRLGIMLWHDFMFACSLYPVNDEFLKNVHDEVIYQVKRLQSHPSIVLWSGNNENEAVIAENWYNVSQEKMNKTKDDYRKLYIHTVMNAIQQVDQGNNRPFVSSSPSNGLETIAENYIAHNPEDSLYGDVHFYGYQIDTWDPTTYPIVRFMSETGIQSLPSLDSWLEATRNISNLYFNSSFIQNRERFPNQLDPMIKQIAMNLPLPITNDPFKNFTQLIYLSQINQAMTLKSISDVCRLHSSVDMIDSKTSQGHTMGIMYWQINDMWQAPTWSTIEYGLKWKMGHYYAAHMYTPIYPITTVTPYLANITDENAQLSIDIVNELINGTHGDLTCWIYTLDTMMTRLTFGSSILFNSSGIQNFMNLSYVLLMKRSHCDNNSQCILHCIFNSNHYQVEQTLFLSRLKDYQIMNPNLNIENIEQLSSTDFNITLTVDRPALFVWLDITANVTGYFSRNGFHMFEPKMSINFHSWIPIINFHQANFEIRYTSLFDVTLP</sequence>
<keyword evidence="12" id="KW-0458">Lysosome</keyword>
<dbReference type="InterPro" id="IPR036156">
    <property type="entry name" value="Beta-gal/glucu_dom_sf"/>
</dbReference>
<accession>A0A814NDU5</accession>
<dbReference type="Proteomes" id="UP000663889">
    <property type="component" value="Unassembled WGS sequence"/>
</dbReference>
<evidence type="ECO:0000313" key="21">
    <source>
        <dbReference type="Proteomes" id="UP000663889"/>
    </source>
</evidence>
<evidence type="ECO:0000256" key="11">
    <source>
        <dbReference type="ARBA" id="ARBA00023180"/>
    </source>
</evidence>
<dbReference type="Pfam" id="PF22666">
    <property type="entry name" value="Glyco_hydro_2_N2"/>
    <property type="match status" value="1"/>
</dbReference>
<dbReference type="SUPFAM" id="SSF49303">
    <property type="entry name" value="beta-Galactosidase/glucuronidase domain"/>
    <property type="match status" value="1"/>
</dbReference>
<dbReference type="PANTHER" id="PTHR43730:SF1">
    <property type="entry name" value="BETA-MANNOSIDASE"/>
    <property type="match status" value="1"/>
</dbReference>
<keyword evidence="13" id="KW-0326">Glycosidase</keyword>